<reference evidence="3 4" key="1">
    <citation type="submission" date="2019-05" db="EMBL/GenBank/DDBJ databases">
        <authorList>
            <person name="Qu J.-H."/>
        </authorList>
    </citation>
    <scope>NUCLEOTIDE SEQUENCE [LARGE SCALE GENOMIC DNA]</scope>
    <source>
        <strain evidence="3 4">T17</strain>
    </source>
</reference>
<protein>
    <submittedName>
        <fullName evidence="3">DUF2384 domain-containing protein</fullName>
    </submittedName>
</protein>
<feature type="domain" description="Antitoxin Xre-like helix-turn-helix" evidence="2">
    <location>
        <begin position="26"/>
        <end position="82"/>
    </location>
</feature>
<dbReference type="AlphaFoldDB" id="A0A5R9KS05"/>
<keyword evidence="4" id="KW-1185">Reference proteome</keyword>
<proteinExistence type="predicted"/>
<organism evidence="3 4">
    <name type="scientific">Dyadobacter luticola</name>
    <dbReference type="NCBI Taxonomy" id="1979387"/>
    <lineage>
        <taxon>Bacteria</taxon>
        <taxon>Pseudomonadati</taxon>
        <taxon>Bacteroidota</taxon>
        <taxon>Cytophagia</taxon>
        <taxon>Cytophagales</taxon>
        <taxon>Spirosomataceae</taxon>
        <taxon>Dyadobacter</taxon>
    </lineage>
</organism>
<dbReference type="InterPro" id="IPR011979">
    <property type="entry name" value="Antitox_Xre"/>
</dbReference>
<dbReference type="RefSeq" id="WP_138367199.1">
    <property type="nucleotide sequence ID" value="NZ_VCEJ01000005.1"/>
</dbReference>
<evidence type="ECO:0000259" key="2">
    <source>
        <dbReference type="Pfam" id="PF20432"/>
    </source>
</evidence>
<sequence length="143" mass="16166">MTTQIIDVLGGQKAFKQPVDSFLSFIEITEKGFPIAVAQRVQKQLELSNKLFSQIMNLSESTFQRRIKNQSTLSAGESEKVVDLSRIIAKGLDVFENESDFRTWLNSPVLALGNKKPIDLLSYSIGREEIMNVLFRIEHGIFS</sequence>
<evidence type="ECO:0000313" key="3">
    <source>
        <dbReference type="EMBL" id="TLU98909.1"/>
    </source>
</evidence>
<dbReference type="Pfam" id="PF20432">
    <property type="entry name" value="Xre-like-HTH"/>
    <property type="match status" value="1"/>
</dbReference>
<dbReference type="Proteomes" id="UP000306402">
    <property type="component" value="Unassembled WGS sequence"/>
</dbReference>
<evidence type="ECO:0000313" key="4">
    <source>
        <dbReference type="Proteomes" id="UP000306402"/>
    </source>
</evidence>
<dbReference type="EMBL" id="VCEJ01000005">
    <property type="protein sequence ID" value="TLU98909.1"/>
    <property type="molecule type" value="Genomic_DNA"/>
</dbReference>
<accession>A0A5R9KS05</accession>
<dbReference type="GO" id="GO:0003677">
    <property type="term" value="F:DNA binding"/>
    <property type="evidence" value="ECO:0007669"/>
    <property type="project" value="InterPro"/>
</dbReference>
<dbReference type="OrthoDB" id="5770459at2"/>
<dbReference type="InterPro" id="IPR046847">
    <property type="entry name" value="Xre-like_HTH"/>
</dbReference>
<feature type="domain" description="Antitoxin Xre/MbcA/ParS-like toxin-binding" evidence="1">
    <location>
        <begin position="93"/>
        <end position="140"/>
    </location>
</feature>
<dbReference type="Pfam" id="PF09722">
    <property type="entry name" value="Xre_MbcA_ParS_C"/>
    <property type="match status" value="1"/>
</dbReference>
<dbReference type="InterPro" id="IPR024467">
    <property type="entry name" value="Xre/MbcA/ParS-like_toxin-bd"/>
</dbReference>
<comment type="caution">
    <text evidence="3">The sequence shown here is derived from an EMBL/GenBank/DDBJ whole genome shotgun (WGS) entry which is preliminary data.</text>
</comment>
<gene>
    <name evidence="3" type="ORF">FEN17_20165</name>
</gene>
<evidence type="ECO:0000259" key="1">
    <source>
        <dbReference type="Pfam" id="PF09722"/>
    </source>
</evidence>
<name>A0A5R9KS05_9BACT</name>
<dbReference type="NCBIfam" id="TIGR02293">
    <property type="entry name" value="TAS_TIGR02293"/>
    <property type="match status" value="1"/>
</dbReference>